<dbReference type="Proteomes" id="UP000504756">
    <property type="component" value="Unassembled WGS sequence"/>
</dbReference>
<dbReference type="GO" id="GO:0016740">
    <property type="term" value="F:transferase activity"/>
    <property type="evidence" value="ECO:0007669"/>
    <property type="project" value="UniProtKB-KW"/>
</dbReference>
<name>A0A6L2ZX72_9LACT</name>
<evidence type="ECO:0000313" key="2">
    <source>
        <dbReference type="Proteomes" id="UP000504756"/>
    </source>
</evidence>
<comment type="caution">
    <text evidence="1">The sequence shown here is derived from an EMBL/GenBank/DDBJ whole genome shotgun (WGS) entry which is preliminary data.</text>
</comment>
<dbReference type="InterPro" id="IPR007710">
    <property type="entry name" value="Nucleoside_deoxyribTrfase"/>
</dbReference>
<accession>A0A6L2ZX72</accession>
<dbReference type="EMBL" id="BLXU01000014">
    <property type="protein sequence ID" value="GFO52673.1"/>
    <property type="molecule type" value="Genomic_DNA"/>
</dbReference>
<organism evidence="1 2">
    <name type="scientific">Lactococcus garvieae</name>
    <dbReference type="NCBI Taxonomy" id="1363"/>
    <lineage>
        <taxon>Bacteria</taxon>
        <taxon>Bacillati</taxon>
        <taxon>Bacillota</taxon>
        <taxon>Bacilli</taxon>
        <taxon>Lactobacillales</taxon>
        <taxon>Streptococcaceae</taxon>
        <taxon>Lactococcus</taxon>
    </lineage>
</organism>
<dbReference type="Pfam" id="PF05014">
    <property type="entry name" value="Nuc_deoxyrib_tr"/>
    <property type="match status" value="1"/>
</dbReference>
<protein>
    <submittedName>
        <fullName evidence="1">Nucleoside deoxyribosyltransferase</fullName>
    </submittedName>
</protein>
<keyword evidence="1" id="KW-0808">Transferase</keyword>
<dbReference type="AlphaFoldDB" id="A0A6L2ZX72"/>
<proteinExistence type="predicted"/>
<dbReference type="Gene3D" id="3.40.50.450">
    <property type="match status" value="1"/>
</dbReference>
<dbReference type="GeneID" id="61073663"/>
<evidence type="ECO:0000313" key="1">
    <source>
        <dbReference type="EMBL" id="GFO52673.1"/>
    </source>
</evidence>
<dbReference type="SUPFAM" id="SSF52309">
    <property type="entry name" value="N-(deoxy)ribosyltransferase-like"/>
    <property type="match status" value="1"/>
</dbReference>
<sequence length="159" mass="17817">MNKQFEQAVKVYLAAPFFSDSQIQKVEKLETALANNETVASYFSPMRCQRPEGLAEEVEPFTPVWAKATMENDVKEVEAADVIVAILDYDGQDTDSGTAWELGYAIAKGKPTFLVRFEENGPGNIMLTERNTAFFTSAEQVETYDFMEAQAIPYTGKYI</sequence>
<reference evidence="1 2" key="1">
    <citation type="submission" date="2020-06" db="EMBL/GenBank/DDBJ databases">
        <title>Draft genome sequence of Lactic acid bacteria from Okinawan-style tofu.</title>
        <authorList>
            <person name="Takara I."/>
            <person name="Ikematsu S."/>
        </authorList>
    </citation>
    <scope>NUCLEOTIDE SEQUENCE [LARGE SCALE GENOMIC DNA]</scope>
    <source>
        <strain evidence="2">lg38</strain>
    </source>
</reference>
<dbReference type="RefSeq" id="WP_023889762.1">
    <property type="nucleotide sequence ID" value="NZ_BLXU01000014.1"/>
</dbReference>
<gene>
    <name evidence="1" type="primary">yejD</name>
    <name evidence="1" type="ORF">ikelab_19480</name>
</gene>